<dbReference type="PANTHER" id="PTHR42723:SF1">
    <property type="entry name" value="CHLOROPHYLL SYNTHASE, CHLOROPLASTIC"/>
    <property type="match status" value="1"/>
</dbReference>
<dbReference type="RefSeq" id="XP_033380169.1">
    <property type="nucleotide sequence ID" value="XM_033523791.1"/>
</dbReference>
<evidence type="ECO:0000313" key="7">
    <source>
        <dbReference type="Proteomes" id="UP000799778"/>
    </source>
</evidence>
<accession>A0A6A5XFW8</accession>
<dbReference type="EMBL" id="ML978073">
    <property type="protein sequence ID" value="KAF2011830.1"/>
    <property type="molecule type" value="Genomic_DNA"/>
</dbReference>
<dbReference type="GO" id="GO:0016765">
    <property type="term" value="F:transferase activity, transferring alkyl or aryl (other than methyl) groups"/>
    <property type="evidence" value="ECO:0007669"/>
    <property type="project" value="InterPro"/>
</dbReference>
<evidence type="ECO:0000256" key="1">
    <source>
        <dbReference type="ARBA" id="ARBA00004141"/>
    </source>
</evidence>
<reference evidence="6" key="1">
    <citation type="journal article" date="2020" name="Stud. Mycol.">
        <title>101 Dothideomycetes genomes: a test case for predicting lifestyles and emergence of pathogens.</title>
        <authorList>
            <person name="Haridas S."/>
            <person name="Albert R."/>
            <person name="Binder M."/>
            <person name="Bloem J."/>
            <person name="Labutti K."/>
            <person name="Salamov A."/>
            <person name="Andreopoulos B."/>
            <person name="Baker S."/>
            <person name="Barry K."/>
            <person name="Bills G."/>
            <person name="Bluhm B."/>
            <person name="Cannon C."/>
            <person name="Castanera R."/>
            <person name="Culley D."/>
            <person name="Daum C."/>
            <person name="Ezra D."/>
            <person name="Gonzalez J."/>
            <person name="Henrissat B."/>
            <person name="Kuo A."/>
            <person name="Liang C."/>
            <person name="Lipzen A."/>
            <person name="Lutzoni F."/>
            <person name="Magnuson J."/>
            <person name="Mondo S."/>
            <person name="Nolan M."/>
            <person name="Ohm R."/>
            <person name="Pangilinan J."/>
            <person name="Park H.-J."/>
            <person name="Ramirez L."/>
            <person name="Alfaro M."/>
            <person name="Sun H."/>
            <person name="Tritt A."/>
            <person name="Yoshinaga Y."/>
            <person name="Zwiers L.-H."/>
            <person name="Turgeon B."/>
            <person name="Goodwin S."/>
            <person name="Spatafora J."/>
            <person name="Crous P."/>
            <person name="Grigoriev I."/>
        </authorList>
    </citation>
    <scope>NUCLEOTIDE SEQUENCE</scope>
    <source>
        <strain evidence="6">CBS 175.79</strain>
    </source>
</reference>
<comment type="subcellular location">
    <subcellularLocation>
        <location evidence="1">Membrane</location>
        <topology evidence="1">Multi-pass membrane protein</topology>
    </subcellularLocation>
</comment>
<keyword evidence="3 5" id="KW-1133">Transmembrane helix</keyword>
<dbReference type="Proteomes" id="UP000799778">
    <property type="component" value="Unassembled WGS sequence"/>
</dbReference>
<dbReference type="Pfam" id="PF01040">
    <property type="entry name" value="UbiA"/>
    <property type="match status" value="1"/>
</dbReference>
<keyword evidence="7" id="KW-1185">Reference proteome</keyword>
<evidence type="ECO:0000256" key="3">
    <source>
        <dbReference type="ARBA" id="ARBA00022989"/>
    </source>
</evidence>
<evidence type="ECO:0000256" key="5">
    <source>
        <dbReference type="SAM" id="Phobius"/>
    </source>
</evidence>
<dbReference type="GO" id="GO:0016020">
    <property type="term" value="C:membrane"/>
    <property type="evidence" value="ECO:0007669"/>
    <property type="project" value="UniProtKB-SubCell"/>
</dbReference>
<organism evidence="6 7">
    <name type="scientific">Aaosphaeria arxii CBS 175.79</name>
    <dbReference type="NCBI Taxonomy" id="1450172"/>
    <lineage>
        <taxon>Eukaryota</taxon>
        <taxon>Fungi</taxon>
        <taxon>Dikarya</taxon>
        <taxon>Ascomycota</taxon>
        <taxon>Pezizomycotina</taxon>
        <taxon>Dothideomycetes</taxon>
        <taxon>Pleosporomycetidae</taxon>
        <taxon>Pleosporales</taxon>
        <taxon>Pleosporales incertae sedis</taxon>
        <taxon>Aaosphaeria</taxon>
    </lineage>
</organism>
<protein>
    <recommendedName>
        <fullName evidence="8">UbiA prenyltransferase</fullName>
    </recommendedName>
</protein>
<dbReference type="PANTHER" id="PTHR42723">
    <property type="entry name" value="CHLOROPHYLL SYNTHASE"/>
    <property type="match status" value="1"/>
</dbReference>
<evidence type="ECO:0000256" key="4">
    <source>
        <dbReference type="ARBA" id="ARBA00023136"/>
    </source>
</evidence>
<feature type="transmembrane region" description="Helical" evidence="5">
    <location>
        <begin position="187"/>
        <end position="205"/>
    </location>
</feature>
<sequence>MIWVTIVALGFSISNQRKPTSIQEDGFNKPWRPLPSKRITPSQANALLAVSTAVGLFFSMVYGGLVPYIIQLAASYHYNDLGGAQGHYVIRDGLNAIGMTSWLYGCIEVAGGPDLHFSKSDLTTSVTLFIAITTTIAVQDLRDLDGDSKCGRATMPITLGHKTARSIVAVSVLIWSFGTVFVMNARVFSGLTALGMLISARLLLLQHRAADKITMEIWYSWFAALPLIMFQ</sequence>
<dbReference type="CDD" id="cd13965">
    <property type="entry name" value="PT_UbiA_3"/>
    <property type="match status" value="1"/>
</dbReference>
<evidence type="ECO:0000313" key="6">
    <source>
        <dbReference type="EMBL" id="KAF2011830.1"/>
    </source>
</evidence>
<keyword evidence="2 5" id="KW-0812">Transmembrane</keyword>
<evidence type="ECO:0008006" key="8">
    <source>
        <dbReference type="Google" id="ProtNLM"/>
    </source>
</evidence>
<gene>
    <name evidence="6" type="ORF">BU24DRAFT_353788</name>
</gene>
<keyword evidence="4 5" id="KW-0472">Membrane</keyword>
<feature type="transmembrane region" description="Helical" evidence="5">
    <location>
        <begin position="46"/>
        <end position="70"/>
    </location>
</feature>
<dbReference type="GeneID" id="54281188"/>
<evidence type="ECO:0000256" key="2">
    <source>
        <dbReference type="ARBA" id="ARBA00022692"/>
    </source>
</evidence>
<dbReference type="OrthoDB" id="434972at2759"/>
<dbReference type="AlphaFoldDB" id="A0A6A5XFW8"/>
<dbReference type="InterPro" id="IPR000537">
    <property type="entry name" value="UbiA_prenyltransferase"/>
</dbReference>
<dbReference type="InterPro" id="IPR050475">
    <property type="entry name" value="Prenyltransferase_related"/>
</dbReference>
<dbReference type="Gene3D" id="1.20.120.1780">
    <property type="entry name" value="UbiA prenyltransferase"/>
    <property type="match status" value="1"/>
</dbReference>
<proteinExistence type="predicted"/>
<name>A0A6A5XFW8_9PLEO</name>